<dbReference type="Proteomes" id="UP001374599">
    <property type="component" value="Unassembled WGS sequence"/>
</dbReference>
<organism evidence="1 2">
    <name type="scientific">Vallitalea maricola</name>
    <dbReference type="NCBI Taxonomy" id="3074433"/>
    <lineage>
        <taxon>Bacteria</taxon>
        <taxon>Bacillati</taxon>
        <taxon>Bacillota</taxon>
        <taxon>Clostridia</taxon>
        <taxon>Lachnospirales</taxon>
        <taxon>Vallitaleaceae</taxon>
        <taxon>Vallitalea</taxon>
    </lineage>
</organism>
<evidence type="ECO:0000313" key="1">
    <source>
        <dbReference type="EMBL" id="GMQ64193.1"/>
    </source>
</evidence>
<reference evidence="1" key="1">
    <citation type="submission" date="2023-09" db="EMBL/GenBank/DDBJ databases">
        <title>Vallitalea sediminicola and Vallitalea maricola sp. nov., anaerobic bacteria isolated from marine sediment.</title>
        <authorList>
            <person name="Hirano S."/>
            <person name="Maeda A."/>
            <person name="Terahara T."/>
            <person name="Mori K."/>
            <person name="Hamada M."/>
            <person name="Matsumoto R."/>
            <person name="Kobayashi T."/>
        </authorList>
    </citation>
    <scope>NUCLEOTIDE SEQUENCE</scope>
    <source>
        <strain evidence="1">AN17-2</strain>
    </source>
</reference>
<protein>
    <submittedName>
        <fullName evidence="1">Uncharacterized protein</fullName>
    </submittedName>
</protein>
<sequence length="72" mass="8736">MHEEATFKEDSFKDYLRCILKISEQNNIDEIDTKIMKMVIKTYGYILRSFIFHLHKKDCYEISNYPDELLII</sequence>
<name>A0ACB5UNT9_9FIRM</name>
<evidence type="ECO:0000313" key="2">
    <source>
        <dbReference type="Proteomes" id="UP001374599"/>
    </source>
</evidence>
<proteinExistence type="predicted"/>
<comment type="caution">
    <text evidence="1">The sequence shown here is derived from an EMBL/GenBank/DDBJ whole genome shotgun (WGS) entry which is preliminary data.</text>
</comment>
<dbReference type="EMBL" id="BTPU01000062">
    <property type="protein sequence ID" value="GMQ64193.1"/>
    <property type="molecule type" value="Genomic_DNA"/>
</dbReference>
<gene>
    <name evidence="1" type="ORF">AN2V17_34300</name>
</gene>
<accession>A0ACB5UNT9</accession>
<keyword evidence="2" id="KW-1185">Reference proteome</keyword>